<feature type="domain" description="PAC" evidence="9">
    <location>
        <begin position="256"/>
        <end position="308"/>
    </location>
</feature>
<dbReference type="SMART" id="SM00086">
    <property type="entry name" value="PAC"/>
    <property type="match status" value="3"/>
</dbReference>
<dbReference type="InterPro" id="IPR013655">
    <property type="entry name" value="PAS_fold_3"/>
</dbReference>
<dbReference type="InterPro" id="IPR000700">
    <property type="entry name" value="PAS-assoc_C"/>
</dbReference>
<evidence type="ECO:0000256" key="4">
    <source>
        <dbReference type="ARBA" id="ARBA00022679"/>
    </source>
</evidence>
<dbReference type="Pfam" id="PF08447">
    <property type="entry name" value="PAS_3"/>
    <property type="match status" value="2"/>
</dbReference>
<keyword evidence="3" id="KW-0597">Phosphoprotein</keyword>
<dbReference type="InterPro" id="IPR052162">
    <property type="entry name" value="Sensor_kinase/Photoreceptor"/>
</dbReference>
<dbReference type="PROSITE" id="PS50113">
    <property type="entry name" value="PAC"/>
    <property type="match status" value="3"/>
</dbReference>
<evidence type="ECO:0000256" key="6">
    <source>
        <dbReference type="SAM" id="Coils"/>
    </source>
</evidence>
<keyword evidence="11" id="KW-1185">Reference proteome</keyword>
<dbReference type="PROSITE" id="PS50109">
    <property type="entry name" value="HIS_KIN"/>
    <property type="match status" value="1"/>
</dbReference>
<dbReference type="SUPFAM" id="SSF55785">
    <property type="entry name" value="PYP-like sensor domain (PAS domain)"/>
    <property type="match status" value="4"/>
</dbReference>
<dbReference type="InterPro" id="IPR000014">
    <property type="entry name" value="PAS"/>
</dbReference>
<dbReference type="eggNOG" id="COG3829">
    <property type="taxonomic scope" value="Bacteria"/>
</dbReference>
<evidence type="ECO:0000259" key="7">
    <source>
        <dbReference type="PROSITE" id="PS50109"/>
    </source>
</evidence>
<sequence>MTAKEKNAQTKLERALAKAEARIRELESRLKLENSNDMPGAELSVEQRAALQDHVFSSMKSVPFFCRNTGEYDLLYIGVSVEVVTGLSMTLFYEDPSLWQSRIHSEDRDRVLGRFRRLGETRVTRCEYRWQIADSSYRWFCMTLRLVPCDEFGDDGTECVAGVFWDINGRKMTEKALLEREERYRTVANFTHDWEFWLGPHGMFLYISPSFERVTGYKPEKLKEDPSLLFETIVHPQDRGAVRRALLGSLESDEPISLDFRIITRSGDVRWIGHVSQPVWDDKGDPLGRRASNRDITGLKETMQELRDKNQFIDAIMDNSPAAIYAKDVDGRYLFVNVRFTEKMHRPDHELLGKTDFGMFRNDLAEQFQEGDKVVLKTRQPLFEEITVPNGEKTEHWTSTKFPLLSAEGNILGVCGISLDVTDWREAEVRLRQLARAVEQSPVSIAMTDTAGRIFSVNPCFASTSGYSEEEMVGRKLGFMLTDEDELFYDQVWECVRGGEEWLGEVRNRTKSGDVLWERCSISPVRDRHGVVENFVVVKSDITERKRLERLEKDVERIVRHDLKSPIMSFIWVPRTLRKAENITEEQRLLLGDMEQAAHRLLRMVNLSLDLFKMEEGTYEFAPEDLNILRVIQNVMVDLGETLDRLQVSISIYIDGRPAEENECLLVQGEELLCHSMLANLVKNAVEASEAGDRVTIHCSTDEEMSIAVHNKAVVPDDIRESFFEKYVTSGKRFGTGLGTYSARLIALTQGGRIEMKSTAESGTTVTVSFPARPCLAGGTMF</sequence>
<dbReference type="PATRIC" id="fig|879567.3.peg.2507"/>
<dbReference type="InterPro" id="IPR005467">
    <property type="entry name" value="His_kinase_dom"/>
</dbReference>
<evidence type="ECO:0000256" key="5">
    <source>
        <dbReference type="ARBA" id="ARBA00022777"/>
    </source>
</evidence>
<keyword evidence="4" id="KW-0808">Transferase</keyword>
<dbReference type="RefSeq" id="WP_015415631.1">
    <property type="nucleotide sequence ID" value="NC_020409.1"/>
</dbReference>
<dbReference type="PANTHER" id="PTHR43304">
    <property type="entry name" value="PHYTOCHROME-LIKE PROTEIN CPH1"/>
    <property type="match status" value="1"/>
</dbReference>
<evidence type="ECO:0000313" key="10">
    <source>
        <dbReference type="EMBL" id="CCH49588.1"/>
    </source>
</evidence>
<dbReference type="eggNOG" id="COG2205">
    <property type="taxonomic scope" value="Bacteria"/>
</dbReference>
<feature type="domain" description="Histidine kinase" evidence="7">
    <location>
        <begin position="558"/>
        <end position="774"/>
    </location>
</feature>
<feature type="domain" description="PAS" evidence="8">
    <location>
        <begin position="309"/>
        <end position="379"/>
    </location>
</feature>
<dbReference type="EMBL" id="FO203427">
    <property type="protein sequence ID" value="CCH49588.1"/>
    <property type="molecule type" value="Genomic_DNA"/>
</dbReference>
<gene>
    <name evidence="10" type="ordered locus">BN4_12353</name>
</gene>
<name>M1WX86_PSEP2</name>
<dbReference type="SMART" id="SM00387">
    <property type="entry name" value="HATPase_c"/>
    <property type="match status" value="1"/>
</dbReference>
<feature type="domain" description="PAC" evidence="9">
    <location>
        <begin position="382"/>
        <end position="433"/>
    </location>
</feature>
<evidence type="ECO:0000256" key="3">
    <source>
        <dbReference type="ARBA" id="ARBA00022553"/>
    </source>
</evidence>
<dbReference type="EC" id="2.7.13.3" evidence="2"/>
<dbReference type="BioCyc" id="DPIE1322246:BN4_RS17265-MONOMER"/>
<dbReference type="Pfam" id="PF02518">
    <property type="entry name" value="HATPase_c"/>
    <property type="match status" value="1"/>
</dbReference>
<dbReference type="OrthoDB" id="9787818at2"/>
<dbReference type="PROSITE" id="PS50112">
    <property type="entry name" value="PAS"/>
    <property type="match status" value="3"/>
</dbReference>
<evidence type="ECO:0000313" key="11">
    <source>
        <dbReference type="Proteomes" id="UP000011724"/>
    </source>
</evidence>
<dbReference type="KEGG" id="dpi:BN4_12353"/>
<dbReference type="HOGENOM" id="CLU_000445_114_39_7"/>
<evidence type="ECO:0000256" key="2">
    <source>
        <dbReference type="ARBA" id="ARBA00012438"/>
    </source>
</evidence>
<dbReference type="InterPro" id="IPR036890">
    <property type="entry name" value="HATPase_C_sf"/>
</dbReference>
<dbReference type="Gene3D" id="1.10.287.130">
    <property type="match status" value="1"/>
</dbReference>
<reference evidence="10 11" key="1">
    <citation type="journal article" date="2013" name="PLoS ONE">
        <title>The first genomic and proteomic characterization of a deep-sea sulfate reducer: insights into the piezophilic lifestyle of Desulfovibrio piezophilus.</title>
        <authorList>
            <person name="Pradel N."/>
            <person name="Ji B."/>
            <person name="Gimenez G."/>
            <person name="Talla E."/>
            <person name="Lenoble P."/>
            <person name="Garel M."/>
            <person name="Tamburini C."/>
            <person name="Fourquet P."/>
            <person name="Lebrun R."/>
            <person name="Bertin P."/>
            <person name="Denis Y."/>
            <person name="Pophillat M."/>
            <person name="Barbe V."/>
            <person name="Ollivier B."/>
            <person name="Dolla A."/>
        </authorList>
    </citation>
    <scope>NUCLEOTIDE SEQUENCE [LARGE SCALE GENOMIC DNA]</scope>
    <source>
        <strain evidence="11">DSM 10523 / SB164P1</strain>
    </source>
</reference>
<keyword evidence="6" id="KW-0175">Coiled coil</keyword>
<dbReference type="CDD" id="cd00082">
    <property type="entry name" value="HisKA"/>
    <property type="match status" value="1"/>
</dbReference>
<dbReference type="InterPro" id="IPR003594">
    <property type="entry name" value="HATPase_dom"/>
</dbReference>
<keyword evidence="5" id="KW-0418">Kinase</keyword>
<evidence type="ECO:0000256" key="1">
    <source>
        <dbReference type="ARBA" id="ARBA00000085"/>
    </source>
</evidence>
<dbReference type="Gene3D" id="3.30.450.20">
    <property type="entry name" value="PAS domain"/>
    <property type="match status" value="4"/>
</dbReference>
<dbReference type="SMART" id="SM00091">
    <property type="entry name" value="PAS"/>
    <property type="match status" value="3"/>
</dbReference>
<evidence type="ECO:0000259" key="8">
    <source>
        <dbReference type="PROSITE" id="PS50112"/>
    </source>
</evidence>
<dbReference type="SUPFAM" id="SSF47384">
    <property type="entry name" value="Homodimeric domain of signal transducing histidine kinase"/>
    <property type="match status" value="1"/>
</dbReference>
<reference evidence="11" key="2">
    <citation type="journal article" date="2013" name="Stand. Genomic Sci.">
        <title>Complete genome sequence of Desulfocapsa sulfexigens, a marine deltaproteobacterium specialized in disproportionating inorganic sulfur compounds.</title>
        <authorList>
            <person name="Finster K.W."/>
            <person name="Kjeldsen K.U."/>
            <person name="Kube M."/>
            <person name="Reinhardt R."/>
            <person name="Mussmann M."/>
            <person name="Amann R."/>
            <person name="Schreiber L."/>
        </authorList>
    </citation>
    <scope>NUCLEOTIDE SEQUENCE [LARGE SCALE GENOMIC DNA]</scope>
    <source>
        <strain evidence="11">DSM 10523 / SB164P1</strain>
    </source>
</reference>
<accession>M1WX86</accession>
<feature type="domain" description="PAS" evidence="8">
    <location>
        <begin position="430"/>
        <end position="499"/>
    </location>
</feature>
<feature type="domain" description="PAS" evidence="8">
    <location>
        <begin position="180"/>
        <end position="253"/>
    </location>
</feature>
<dbReference type="Pfam" id="PF13426">
    <property type="entry name" value="PAS_9"/>
    <property type="match status" value="1"/>
</dbReference>
<dbReference type="AlphaFoldDB" id="M1WX86"/>
<dbReference type="InterPro" id="IPR035965">
    <property type="entry name" value="PAS-like_dom_sf"/>
</dbReference>
<dbReference type="STRING" id="1322246.BN4_12353"/>
<dbReference type="Pfam" id="PF08448">
    <property type="entry name" value="PAS_4"/>
    <property type="match status" value="1"/>
</dbReference>
<dbReference type="InterPro" id="IPR036097">
    <property type="entry name" value="HisK_dim/P_sf"/>
</dbReference>
<protein>
    <recommendedName>
        <fullName evidence="2">histidine kinase</fullName>
        <ecNumber evidence="2">2.7.13.3</ecNumber>
    </recommendedName>
</protein>
<feature type="coiled-coil region" evidence="6">
    <location>
        <begin position="2"/>
        <end position="36"/>
    </location>
</feature>
<proteinExistence type="predicted"/>
<dbReference type="InterPro" id="IPR001610">
    <property type="entry name" value="PAC"/>
</dbReference>
<dbReference type="PANTHER" id="PTHR43304:SF1">
    <property type="entry name" value="PAC DOMAIN-CONTAINING PROTEIN"/>
    <property type="match status" value="1"/>
</dbReference>
<dbReference type="InterPro" id="IPR003661">
    <property type="entry name" value="HisK_dim/P_dom"/>
</dbReference>
<feature type="domain" description="PAC" evidence="9">
    <location>
        <begin position="502"/>
        <end position="554"/>
    </location>
</feature>
<comment type="catalytic activity">
    <reaction evidence="1">
        <text>ATP + protein L-histidine = ADP + protein N-phospho-L-histidine.</text>
        <dbReference type="EC" id="2.7.13.3"/>
    </reaction>
</comment>
<evidence type="ECO:0000259" key="9">
    <source>
        <dbReference type="PROSITE" id="PS50113"/>
    </source>
</evidence>
<dbReference type="GO" id="GO:0000155">
    <property type="term" value="F:phosphorelay sensor kinase activity"/>
    <property type="evidence" value="ECO:0007669"/>
    <property type="project" value="InterPro"/>
</dbReference>
<dbReference type="InterPro" id="IPR013656">
    <property type="entry name" value="PAS_4"/>
</dbReference>
<organism evidence="10 11">
    <name type="scientific">Pseudodesulfovibrio piezophilus (strain DSM 21447 / JCM 15486 / C1TLV30)</name>
    <name type="common">Desulfovibrio piezophilus</name>
    <dbReference type="NCBI Taxonomy" id="1322246"/>
    <lineage>
        <taxon>Bacteria</taxon>
        <taxon>Pseudomonadati</taxon>
        <taxon>Thermodesulfobacteriota</taxon>
        <taxon>Desulfovibrionia</taxon>
        <taxon>Desulfovibrionales</taxon>
        <taxon>Desulfovibrionaceae</taxon>
    </lineage>
</organism>
<dbReference type="Proteomes" id="UP000011724">
    <property type="component" value="Chromosome"/>
</dbReference>
<dbReference type="SUPFAM" id="SSF55874">
    <property type="entry name" value="ATPase domain of HSP90 chaperone/DNA topoisomerase II/histidine kinase"/>
    <property type="match status" value="1"/>
</dbReference>
<dbReference type="NCBIfam" id="TIGR00229">
    <property type="entry name" value="sensory_box"/>
    <property type="match status" value="3"/>
</dbReference>
<dbReference type="Gene3D" id="3.30.565.10">
    <property type="entry name" value="Histidine kinase-like ATPase, C-terminal domain"/>
    <property type="match status" value="1"/>
</dbReference>
<dbReference type="CDD" id="cd00130">
    <property type="entry name" value="PAS"/>
    <property type="match status" value="3"/>
</dbReference>